<dbReference type="InterPro" id="IPR006664">
    <property type="entry name" value="OMP_bac"/>
</dbReference>
<dbReference type="SUPFAM" id="SSF82171">
    <property type="entry name" value="DPP6 N-terminal domain-like"/>
    <property type="match status" value="1"/>
</dbReference>
<dbReference type="InterPro" id="IPR011990">
    <property type="entry name" value="TPR-like_helical_dom_sf"/>
</dbReference>
<dbReference type="PANTHER" id="PTHR30329:SF21">
    <property type="entry name" value="LIPOPROTEIN YIAD-RELATED"/>
    <property type="match status" value="1"/>
</dbReference>
<dbReference type="Gene3D" id="1.25.40.10">
    <property type="entry name" value="Tetratricopeptide repeat domain"/>
    <property type="match status" value="1"/>
</dbReference>
<dbReference type="RefSeq" id="WP_099646534.1">
    <property type="nucleotide sequence ID" value="NZ_KZ319292.1"/>
</dbReference>
<dbReference type="SUPFAM" id="SSF49464">
    <property type="entry name" value="Carboxypeptidase regulatory domain-like"/>
    <property type="match status" value="1"/>
</dbReference>
<evidence type="ECO:0000256" key="1">
    <source>
        <dbReference type="ARBA" id="ARBA00004442"/>
    </source>
</evidence>
<gene>
    <name evidence="6" type="ORF">CJ305_12040</name>
</gene>
<dbReference type="PROSITE" id="PS51123">
    <property type="entry name" value="OMPA_2"/>
    <property type="match status" value="1"/>
</dbReference>
<dbReference type="AlphaFoldDB" id="A0A2G1VR41"/>
<dbReference type="InterPro" id="IPR036737">
    <property type="entry name" value="OmpA-like_sf"/>
</dbReference>
<dbReference type="InterPro" id="IPR011042">
    <property type="entry name" value="6-blade_b-propeller_TolB-like"/>
</dbReference>
<dbReference type="OrthoDB" id="9809364at2"/>
<dbReference type="EMBL" id="NQXA01000010">
    <property type="protein sequence ID" value="PHQ28919.1"/>
    <property type="molecule type" value="Genomic_DNA"/>
</dbReference>
<comment type="caution">
    <text evidence="6">The sequence shown here is derived from an EMBL/GenBank/DDBJ whole genome shotgun (WGS) entry which is preliminary data.</text>
</comment>
<dbReference type="PANTHER" id="PTHR30329">
    <property type="entry name" value="STATOR ELEMENT OF FLAGELLAR MOTOR COMPLEX"/>
    <property type="match status" value="1"/>
</dbReference>
<evidence type="ECO:0000256" key="4">
    <source>
        <dbReference type="PROSITE-ProRule" id="PRU00473"/>
    </source>
</evidence>
<keyword evidence="7" id="KW-1185">Reference proteome</keyword>
<evidence type="ECO:0000256" key="3">
    <source>
        <dbReference type="ARBA" id="ARBA00023237"/>
    </source>
</evidence>
<dbReference type="Pfam" id="PF00691">
    <property type="entry name" value="OmpA"/>
    <property type="match status" value="1"/>
</dbReference>
<proteinExistence type="predicted"/>
<dbReference type="PRINTS" id="PR01021">
    <property type="entry name" value="OMPADOMAIN"/>
</dbReference>
<dbReference type="CDD" id="cd07185">
    <property type="entry name" value="OmpA_C-like"/>
    <property type="match status" value="1"/>
</dbReference>
<dbReference type="Proteomes" id="UP000229433">
    <property type="component" value="Unassembled WGS sequence"/>
</dbReference>
<dbReference type="Gene3D" id="2.60.40.1120">
    <property type="entry name" value="Carboxypeptidase-like, regulatory domain"/>
    <property type="match status" value="1"/>
</dbReference>
<keyword evidence="3" id="KW-0998">Cell outer membrane</keyword>
<dbReference type="InterPro" id="IPR008969">
    <property type="entry name" value="CarboxyPept-like_regulatory"/>
</dbReference>
<dbReference type="GO" id="GO:0009279">
    <property type="term" value="C:cell outer membrane"/>
    <property type="evidence" value="ECO:0007669"/>
    <property type="project" value="UniProtKB-SubCell"/>
</dbReference>
<organism evidence="6 7">
    <name type="scientific">Leeuwenhoekiella nanhaiensis</name>
    <dbReference type="NCBI Taxonomy" id="1655491"/>
    <lineage>
        <taxon>Bacteria</taxon>
        <taxon>Pseudomonadati</taxon>
        <taxon>Bacteroidota</taxon>
        <taxon>Flavobacteriia</taxon>
        <taxon>Flavobacteriales</taxon>
        <taxon>Flavobacteriaceae</taxon>
        <taxon>Leeuwenhoekiella</taxon>
    </lineage>
</organism>
<sequence length="626" mass="70351">MKKLTLFVILLAVCNVGYTQNKNLQQAHKLFANQAYAEAIEAYTTEAENGSLDTLATRNLADAYYYTQNAAKATETYADLWELKPNQDKAILFRYADAAKRNSDYQKANELLTKYTGEEVNVLKDMEALDETVEQFFFPEILDASSAYNDFGAAYYDRQIIFASDRNASRPIYPWTGRPYLDLYYANVNGSAITDNGEFPGMINTDTHESNAVFSADGQKMYFTRTSNDFTRVRGAKVAVLQIYSAELVNGQWGNIQLLPISSDEYSVAHPALSPDGKALYFSSDMPGGFGSFDIYKATINDDGSFSDPVNLGNRINSDKLEQFPFISDAGSLYFASNRAEGLGGLDLYRSKISGDTFADAYNLGTSINSNADDFALIMKENEGTGYFSSNRTGKDKLYRFEALPNINYQIIGNVDNKKTLEPIPGAKVTLFRPETGTLLTATTDEEGSFKFEVRPNSLYKVKASKELFVPIEKDVRIEYSRNTKTALRLYMEAYADTEELVVVNERNQLTQINLEKIYFDFDKSNIRPDAALTLNKLVGIMQKYPEMKVEIGSHTDLRGSDTYNQELSERRAQATRDYVISKGIDADRLTAKGYGESDPINNCDEMNCTDEQHDENRRSEFTIVN</sequence>
<dbReference type="Pfam" id="PF07676">
    <property type="entry name" value="PD40"/>
    <property type="match status" value="3"/>
</dbReference>
<accession>A0A2G1VR41</accession>
<feature type="domain" description="OmpA-like" evidence="5">
    <location>
        <begin position="507"/>
        <end position="626"/>
    </location>
</feature>
<keyword evidence="2 4" id="KW-0472">Membrane</keyword>
<dbReference type="Gene3D" id="2.120.10.30">
    <property type="entry name" value="TolB, C-terminal domain"/>
    <property type="match status" value="1"/>
</dbReference>
<dbReference type="SUPFAM" id="SSF48452">
    <property type="entry name" value="TPR-like"/>
    <property type="match status" value="1"/>
</dbReference>
<dbReference type="InterPro" id="IPR006665">
    <property type="entry name" value="OmpA-like"/>
</dbReference>
<name>A0A2G1VR41_9FLAO</name>
<comment type="subcellular location">
    <subcellularLocation>
        <location evidence="1">Cell outer membrane</location>
    </subcellularLocation>
</comment>
<dbReference type="Gene3D" id="3.30.1330.60">
    <property type="entry name" value="OmpA-like domain"/>
    <property type="match status" value="1"/>
</dbReference>
<evidence type="ECO:0000313" key="7">
    <source>
        <dbReference type="Proteomes" id="UP000229433"/>
    </source>
</evidence>
<dbReference type="InterPro" id="IPR050330">
    <property type="entry name" value="Bact_OuterMem_StrucFunc"/>
</dbReference>
<dbReference type="SUPFAM" id="SSF103088">
    <property type="entry name" value="OmpA-like"/>
    <property type="match status" value="1"/>
</dbReference>
<evidence type="ECO:0000259" key="5">
    <source>
        <dbReference type="PROSITE" id="PS51123"/>
    </source>
</evidence>
<evidence type="ECO:0000313" key="6">
    <source>
        <dbReference type="EMBL" id="PHQ28919.1"/>
    </source>
</evidence>
<dbReference type="InterPro" id="IPR011659">
    <property type="entry name" value="WD40"/>
</dbReference>
<protein>
    <recommendedName>
        <fullName evidence="5">OmpA-like domain-containing protein</fullName>
    </recommendedName>
</protein>
<dbReference type="Pfam" id="PF13620">
    <property type="entry name" value="CarboxypepD_reg"/>
    <property type="match status" value="1"/>
</dbReference>
<reference evidence="6 7" key="1">
    <citation type="submission" date="2017-08" db="EMBL/GenBank/DDBJ databases">
        <title>The whole genome shortgun sequences of strain Leeuwenhoekiella nanhaiensis G18 from the South China Sea.</title>
        <authorList>
            <person name="Liu Q."/>
        </authorList>
    </citation>
    <scope>NUCLEOTIDE SEQUENCE [LARGE SCALE GENOMIC DNA]</scope>
    <source>
        <strain evidence="6 7">G18</strain>
    </source>
</reference>
<evidence type="ECO:0000256" key="2">
    <source>
        <dbReference type="ARBA" id="ARBA00023136"/>
    </source>
</evidence>